<proteinExistence type="predicted"/>
<dbReference type="EMBL" id="AMZH03015438">
    <property type="protein sequence ID" value="RRT46055.1"/>
    <property type="molecule type" value="Genomic_DNA"/>
</dbReference>
<comment type="caution">
    <text evidence="1">The sequence shown here is derived from an EMBL/GenBank/DDBJ whole genome shotgun (WGS) entry which is preliminary data.</text>
</comment>
<dbReference type="Proteomes" id="UP000287651">
    <property type="component" value="Unassembled WGS sequence"/>
</dbReference>
<evidence type="ECO:0000313" key="2">
    <source>
        <dbReference type="Proteomes" id="UP000287651"/>
    </source>
</evidence>
<sequence length="176" mass="19061">MKLHPDDGPRSSLGIGPGSDDTVGSCWEFARRFTEGIGKLAGNLNGDHREKTRGLIARMSVAIGLTKWPREPVSGTLGGVMGSRHLVVTGSRASPLEDDSLGYPNHGLYMMDEPKEGFSKDEVDRMGCAQGRLLYLWTGDRSYYSEAWDVPSDVVGAVLRSRVASTSQGVEVFGRS</sequence>
<organism evidence="1 2">
    <name type="scientific">Ensete ventricosum</name>
    <name type="common">Abyssinian banana</name>
    <name type="synonym">Musa ensete</name>
    <dbReference type="NCBI Taxonomy" id="4639"/>
    <lineage>
        <taxon>Eukaryota</taxon>
        <taxon>Viridiplantae</taxon>
        <taxon>Streptophyta</taxon>
        <taxon>Embryophyta</taxon>
        <taxon>Tracheophyta</taxon>
        <taxon>Spermatophyta</taxon>
        <taxon>Magnoliopsida</taxon>
        <taxon>Liliopsida</taxon>
        <taxon>Zingiberales</taxon>
        <taxon>Musaceae</taxon>
        <taxon>Ensete</taxon>
    </lineage>
</organism>
<name>A0A426Y2U1_ENSVE</name>
<accession>A0A426Y2U1</accession>
<protein>
    <submittedName>
        <fullName evidence="1">Uncharacterized protein</fullName>
    </submittedName>
</protein>
<dbReference type="AlphaFoldDB" id="A0A426Y2U1"/>
<evidence type="ECO:0000313" key="1">
    <source>
        <dbReference type="EMBL" id="RRT46055.1"/>
    </source>
</evidence>
<gene>
    <name evidence="1" type="ORF">B296_00021310</name>
</gene>
<reference evidence="1 2" key="1">
    <citation type="journal article" date="2014" name="Agronomy (Basel)">
        <title>A Draft Genome Sequence for Ensete ventricosum, the Drought-Tolerant Tree Against Hunger.</title>
        <authorList>
            <person name="Harrison J."/>
            <person name="Moore K.A."/>
            <person name="Paszkiewicz K."/>
            <person name="Jones T."/>
            <person name="Grant M."/>
            <person name="Ambacheew D."/>
            <person name="Muzemil S."/>
            <person name="Studholme D.J."/>
        </authorList>
    </citation>
    <scope>NUCLEOTIDE SEQUENCE [LARGE SCALE GENOMIC DNA]</scope>
</reference>